<dbReference type="InParanoid" id="E1ZN18"/>
<name>E1ZN18_CHLVA</name>
<protein>
    <recommendedName>
        <fullName evidence="3">GH18 domain-containing protein</fullName>
    </recommendedName>
</protein>
<sequence>MQVATDRGFDISVNLHVDDATKGGLGGWRNTLNFNPVEPYSGVSNVYIGVGLNNAKLCGCILVPIIDQREYLAKFPAAFEEFDLPAIQALFNSAVDYIGLSAYIPQASVRFEACALEGLMTRLDQEFQYYGKEVHWIEFGVGGGSSPTGDKKATTAEEAAYTPFFGMSGPYTRAKDPFVLYDLSRPSPYLAQGGCDYTVAHVYIWNLESWDVQALYPLSTTSEGSYRDPVITDLIDSHNGLQ</sequence>
<proteinExistence type="predicted"/>
<accession>E1ZN18</accession>
<dbReference type="GeneID" id="17352173"/>
<evidence type="ECO:0000313" key="2">
    <source>
        <dbReference type="Proteomes" id="UP000008141"/>
    </source>
</evidence>
<reference evidence="1 2" key="1">
    <citation type="journal article" date="2010" name="Plant Cell">
        <title>The Chlorella variabilis NC64A genome reveals adaptation to photosymbiosis, coevolution with viruses, and cryptic sex.</title>
        <authorList>
            <person name="Blanc G."/>
            <person name="Duncan G."/>
            <person name="Agarkova I."/>
            <person name="Borodovsky M."/>
            <person name="Gurnon J."/>
            <person name="Kuo A."/>
            <person name="Lindquist E."/>
            <person name="Lucas S."/>
            <person name="Pangilinan J."/>
            <person name="Polle J."/>
            <person name="Salamov A."/>
            <person name="Terry A."/>
            <person name="Yamada T."/>
            <person name="Dunigan D.D."/>
            <person name="Grigoriev I.V."/>
            <person name="Claverie J.M."/>
            <person name="Van Etten J.L."/>
        </authorList>
    </citation>
    <scope>NUCLEOTIDE SEQUENCE [LARGE SCALE GENOMIC DNA]</scope>
    <source>
        <strain evidence="1 2">NC64A</strain>
    </source>
</reference>
<evidence type="ECO:0000313" key="1">
    <source>
        <dbReference type="EMBL" id="EFN52791.1"/>
    </source>
</evidence>
<keyword evidence="2" id="KW-1185">Reference proteome</keyword>
<dbReference type="Proteomes" id="UP000008141">
    <property type="component" value="Unassembled WGS sequence"/>
</dbReference>
<organism evidence="2">
    <name type="scientific">Chlorella variabilis</name>
    <name type="common">Green alga</name>
    <dbReference type="NCBI Taxonomy" id="554065"/>
    <lineage>
        <taxon>Eukaryota</taxon>
        <taxon>Viridiplantae</taxon>
        <taxon>Chlorophyta</taxon>
        <taxon>core chlorophytes</taxon>
        <taxon>Trebouxiophyceae</taxon>
        <taxon>Chlorellales</taxon>
        <taxon>Chlorellaceae</taxon>
        <taxon>Chlorella clade</taxon>
        <taxon>Chlorella</taxon>
    </lineage>
</organism>
<dbReference type="RefSeq" id="XP_005844893.1">
    <property type="nucleotide sequence ID" value="XM_005844831.1"/>
</dbReference>
<dbReference type="AlphaFoldDB" id="E1ZN18"/>
<gene>
    <name evidence="1" type="ORF">CHLNCDRAFT_138435</name>
</gene>
<dbReference type="KEGG" id="cvr:CHLNCDRAFT_138435"/>
<dbReference type="EMBL" id="GL433854">
    <property type="protein sequence ID" value="EFN52791.1"/>
    <property type="molecule type" value="Genomic_DNA"/>
</dbReference>
<dbReference type="OrthoDB" id="532139at2759"/>
<evidence type="ECO:0008006" key="3">
    <source>
        <dbReference type="Google" id="ProtNLM"/>
    </source>
</evidence>